<accession>K0RV26</accession>
<proteinExistence type="predicted"/>
<dbReference type="AlphaFoldDB" id="K0RV26"/>
<evidence type="ECO:0000313" key="2">
    <source>
        <dbReference type="EMBL" id="EJK56279.1"/>
    </source>
</evidence>
<reference evidence="2 3" key="1">
    <citation type="journal article" date="2012" name="Genome Biol.">
        <title>Genome and low-iron response of an oceanic diatom adapted to chronic iron limitation.</title>
        <authorList>
            <person name="Lommer M."/>
            <person name="Specht M."/>
            <person name="Roy A.S."/>
            <person name="Kraemer L."/>
            <person name="Andreson R."/>
            <person name="Gutowska M.A."/>
            <person name="Wolf J."/>
            <person name="Bergner S.V."/>
            <person name="Schilhabel M.B."/>
            <person name="Klostermeier U.C."/>
            <person name="Beiko R.G."/>
            <person name="Rosenstiel P."/>
            <person name="Hippler M."/>
            <person name="Laroche J."/>
        </authorList>
    </citation>
    <scope>NUCLEOTIDE SEQUENCE [LARGE SCALE GENOMIC DNA]</scope>
    <source>
        <strain evidence="2 3">CCMP1005</strain>
    </source>
</reference>
<evidence type="ECO:0000256" key="1">
    <source>
        <dbReference type="SAM" id="MobiDB-lite"/>
    </source>
</evidence>
<name>K0RV26_THAOC</name>
<dbReference type="Proteomes" id="UP000266841">
    <property type="component" value="Unassembled WGS sequence"/>
</dbReference>
<protein>
    <submittedName>
        <fullName evidence="2">Uncharacterized protein</fullName>
    </submittedName>
</protein>
<feature type="non-terminal residue" evidence="2">
    <location>
        <position position="88"/>
    </location>
</feature>
<organism evidence="2 3">
    <name type="scientific">Thalassiosira oceanica</name>
    <name type="common">Marine diatom</name>
    <dbReference type="NCBI Taxonomy" id="159749"/>
    <lineage>
        <taxon>Eukaryota</taxon>
        <taxon>Sar</taxon>
        <taxon>Stramenopiles</taxon>
        <taxon>Ochrophyta</taxon>
        <taxon>Bacillariophyta</taxon>
        <taxon>Coscinodiscophyceae</taxon>
        <taxon>Thalassiosirophycidae</taxon>
        <taxon>Thalassiosirales</taxon>
        <taxon>Thalassiosiraceae</taxon>
        <taxon>Thalassiosira</taxon>
    </lineage>
</organism>
<keyword evidence="3" id="KW-1185">Reference proteome</keyword>
<gene>
    <name evidence="2" type="ORF">THAOC_23873</name>
</gene>
<evidence type="ECO:0000313" key="3">
    <source>
        <dbReference type="Proteomes" id="UP000266841"/>
    </source>
</evidence>
<feature type="region of interest" description="Disordered" evidence="1">
    <location>
        <begin position="58"/>
        <end position="88"/>
    </location>
</feature>
<comment type="caution">
    <text evidence="2">The sequence shown here is derived from an EMBL/GenBank/DDBJ whole genome shotgun (WGS) entry which is preliminary data.</text>
</comment>
<sequence length="88" mass="8961">MGPTQAVEALLAGARHCLGPVLNSAMQTAASAGKAGNPERGRQRANAYKRGSAYCTAFNVDPPSRGPATTDPLHADLSPTIQDGRGGS</sequence>
<dbReference type="EMBL" id="AGNL01031960">
    <property type="protein sequence ID" value="EJK56279.1"/>
    <property type="molecule type" value="Genomic_DNA"/>
</dbReference>